<dbReference type="Proteomes" id="UP000011668">
    <property type="component" value="Unassembled WGS sequence"/>
</dbReference>
<sequence length="514" mass="55011">MSLYGLRARLHLFTLDLSLLLFRCVFCLNAYFVCILCIYTLRYANLGFKVVSNLGLRSRIDHAVLSSPREVLRNTFPDVVEYTTYSRYRSKRPTARTKANKGLVVCSAQFPSNLALGRLGRCSKRPRAPTRYFSFAFFSPSPTMISKAAVLVGATLAVTSAFAQEPFTPLAEKRFEYTALPYKADTGTGERGTQFGYNICNSTTEGQNSLCQTSMINSIDDFCLWGPPEPNSLIGDTEGEAVAWCTKPGRGTRLIPAGALTGVQFMRTPSYVQVTGRIRQELINIEKNDSGGEMDPHGADRRGNPLGGLLFSNAFPSNNGNNNTYQQVVEWHNFMGEGLFCLKACDPTDPNDDRYCEHIYDRIGCWRNAPAAYVDGAFESCEGENQDFPGIYTDSAGVVQTYSQPPESLGPITTVPYDPKIPASSNCVTFQSAALYTGLPGAATPSSSAVTTSAPAVTGNGAGTRAGGTPASTTPTGGTNVGASTSGAVGSSGFTFLATASIAFSALVGALAVL</sequence>
<keyword evidence="4" id="KW-1185">Reference proteome</keyword>
<dbReference type="OrthoDB" id="2564904at2759"/>
<accession>L8WNY5</accession>
<dbReference type="AlphaFoldDB" id="L8WNY5"/>
<feature type="region of interest" description="Disordered" evidence="1">
    <location>
        <begin position="447"/>
        <end position="479"/>
    </location>
</feature>
<feature type="compositionally biased region" description="Low complexity" evidence="1">
    <location>
        <begin position="467"/>
        <end position="479"/>
    </location>
</feature>
<organism evidence="3 4">
    <name type="scientific">Thanatephorus cucumeris (strain AG1-IA)</name>
    <name type="common">Rice sheath blight fungus</name>
    <name type="synonym">Rhizoctonia solani</name>
    <dbReference type="NCBI Taxonomy" id="983506"/>
    <lineage>
        <taxon>Eukaryota</taxon>
        <taxon>Fungi</taxon>
        <taxon>Dikarya</taxon>
        <taxon>Basidiomycota</taxon>
        <taxon>Agaricomycotina</taxon>
        <taxon>Agaricomycetes</taxon>
        <taxon>Cantharellales</taxon>
        <taxon>Ceratobasidiaceae</taxon>
        <taxon>Rhizoctonia</taxon>
        <taxon>Rhizoctonia solani AG-1</taxon>
    </lineage>
</organism>
<keyword evidence="2" id="KW-1133">Transmembrane helix</keyword>
<proteinExistence type="predicted"/>
<feature type="compositionally biased region" description="Low complexity" evidence="1">
    <location>
        <begin position="447"/>
        <end position="459"/>
    </location>
</feature>
<evidence type="ECO:0000313" key="4">
    <source>
        <dbReference type="Proteomes" id="UP000011668"/>
    </source>
</evidence>
<dbReference type="HOGENOM" id="CLU_036093_2_2_1"/>
<dbReference type="EMBL" id="AFRT01002158">
    <property type="protein sequence ID" value="ELU38487.1"/>
    <property type="molecule type" value="Genomic_DNA"/>
</dbReference>
<evidence type="ECO:0000313" key="3">
    <source>
        <dbReference type="EMBL" id="ELU38487.1"/>
    </source>
</evidence>
<feature type="transmembrane region" description="Helical" evidence="2">
    <location>
        <begin position="20"/>
        <end position="41"/>
    </location>
</feature>
<reference evidence="3 4" key="1">
    <citation type="journal article" date="2013" name="Nat. Commun.">
        <title>The evolution and pathogenic mechanisms of the rice sheath blight pathogen.</title>
        <authorList>
            <person name="Zheng A."/>
            <person name="Lin R."/>
            <person name="Xu L."/>
            <person name="Qin P."/>
            <person name="Tang C."/>
            <person name="Ai P."/>
            <person name="Zhang D."/>
            <person name="Liu Y."/>
            <person name="Sun Z."/>
            <person name="Feng H."/>
            <person name="Wang Y."/>
            <person name="Chen Y."/>
            <person name="Liang X."/>
            <person name="Fu R."/>
            <person name="Li Q."/>
            <person name="Zhang J."/>
            <person name="Yu X."/>
            <person name="Xie Z."/>
            <person name="Ding L."/>
            <person name="Guan P."/>
            <person name="Tang J."/>
            <person name="Liang Y."/>
            <person name="Wang S."/>
            <person name="Deng Q."/>
            <person name="Li S."/>
            <person name="Zhu J."/>
            <person name="Wang L."/>
            <person name="Liu H."/>
            <person name="Li P."/>
        </authorList>
    </citation>
    <scope>NUCLEOTIDE SEQUENCE [LARGE SCALE GENOMIC DNA]</scope>
    <source>
        <strain evidence="4">AG-1 IA</strain>
    </source>
</reference>
<name>L8WNY5_THACA</name>
<gene>
    <name evidence="3" type="ORF">AG1IA_07474</name>
</gene>
<evidence type="ECO:0000256" key="1">
    <source>
        <dbReference type="SAM" id="MobiDB-lite"/>
    </source>
</evidence>
<keyword evidence="2" id="KW-0812">Transmembrane</keyword>
<dbReference type="STRING" id="983506.L8WNY5"/>
<keyword evidence="2" id="KW-0472">Membrane</keyword>
<protein>
    <submittedName>
        <fullName evidence="3">Mannoprotein</fullName>
    </submittedName>
</protein>
<evidence type="ECO:0000256" key="2">
    <source>
        <dbReference type="SAM" id="Phobius"/>
    </source>
</evidence>
<comment type="caution">
    <text evidence="3">The sequence shown here is derived from an EMBL/GenBank/DDBJ whole genome shotgun (WGS) entry which is preliminary data.</text>
</comment>